<dbReference type="SUPFAM" id="SSF51735">
    <property type="entry name" value="NAD(P)-binding Rossmann-fold domains"/>
    <property type="match status" value="1"/>
</dbReference>
<reference evidence="4" key="1">
    <citation type="submission" date="2025-08" db="UniProtKB">
        <authorList>
            <consortium name="RefSeq"/>
        </authorList>
    </citation>
    <scope>IDENTIFICATION</scope>
</reference>
<name>A0A6I9QPG6_ELAGV</name>
<evidence type="ECO:0000313" key="4">
    <source>
        <dbReference type="RefSeq" id="XP_010911849.1"/>
    </source>
</evidence>
<dbReference type="RefSeq" id="XP_010911849.1">
    <property type="nucleotide sequence ID" value="XM_010913547.1"/>
</dbReference>
<keyword evidence="3" id="KW-1185">Reference proteome</keyword>
<evidence type="ECO:0000256" key="1">
    <source>
        <dbReference type="ARBA" id="ARBA00006484"/>
    </source>
</evidence>
<dbReference type="InterPro" id="IPR036291">
    <property type="entry name" value="NAD(P)-bd_dom_sf"/>
</dbReference>
<dbReference type="AlphaFoldDB" id="A0A6I9QPG6"/>
<organism evidence="3 4">
    <name type="scientific">Elaeis guineensis var. tenera</name>
    <name type="common">Oil palm</name>
    <dbReference type="NCBI Taxonomy" id="51953"/>
    <lineage>
        <taxon>Eukaryota</taxon>
        <taxon>Viridiplantae</taxon>
        <taxon>Streptophyta</taxon>
        <taxon>Embryophyta</taxon>
        <taxon>Tracheophyta</taxon>
        <taxon>Spermatophyta</taxon>
        <taxon>Magnoliopsida</taxon>
        <taxon>Liliopsida</taxon>
        <taxon>Arecaceae</taxon>
        <taxon>Arecoideae</taxon>
        <taxon>Cocoseae</taxon>
        <taxon>Elaeidinae</taxon>
        <taxon>Elaeis</taxon>
    </lineage>
</organism>
<dbReference type="PANTHER" id="PTHR42820:SF1">
    <property type="entry name" value="SHORT-CHAIN DEHYDROGENASE_REDUCTASE FAMILY PROTEIN"/>
    <property type="match status" value="1"/>
</dbReference>
<comment type="similarity">
    <text evidence="1">Belongs to the short-chain dehydrogenases/reductases (SDR) family.</text>
</comment>
<dbReference type="PANTHER" id="PTHR42820">
    <property type="entry name" value="SHORT-CHAIN DEHYDROGENASE REDUCTASE"/>
    <property type="match status" value="1"/>
</dbReference>
<feature type="region of interest" description="Disordered" evidence="2">
    <location>
        <begin position="86"/>
        <end position="117"/>
    </location>
</feature>
<dbReference type="Proteomes" id="UP000504607">
    <property type="component" value="Chromosome 2"/>
</dbReference>
<dbReference type="Gene3D" id="3.40.50.720">
    <property type="entry name" value="NAD(P)-binding Rossmann-like Domain"/>
    <property type="match status" value="1"/>
</dbReference>
<gene>
    <name evidence="4" type="primary">LOC105037917</name>
</gene>
<dbReference type="InParanoid" id="A0A6I9QPG6"/>
<sequence length="117" mass="12710">MTKPRLAIITGAAGGIGEASVRLFAVHGAVIVIDIKDELVASIATSIGPNKCRYKYCDLHDEPFGRCEVTSDPTVTWSRIWLSKSEDAETSGSLPPATEEDVQEQDEDKGDDKEDLM</sequence>
<evidence type="ECO:0000256" key="2">
    <source>
        <dbReference type="SAM" id="MobiDB-lite"/>
    </source>
</evidence>
<protein>
    <submittedName>
        <fullName evidence="4">Uncharacterized protein LOC105037917</fullName>
    </submittedName>
</protein>
<proteinExistence type="inferred from homology"/>
<evidence type="ECO:0000313" key="3">
    <source>
        <dbReference type="Proteomes" id="UP000504607"/>
    </source>
</evidence>
<feature type="compositionally biased region" description="Acidic residues" evidence="2">
    <location>
        <begin position="98"/>
        <end position="109"/>
    </location>
</feature>
<accession>A0A6I9QPG6</accession>